<evidence type="ECO:0000313" key="4">
    <source>
        <dbReference type="Proteomes" id="UP000663891"/>
    </source>
</evidence>
<accession>A0A813YXY2</accession>
<dbReference type="Proteomes" id="UP000663891">
    <property type="component" value="Unassembled WGS sequence"/>
</dbReference>
<dbReference type="InterPro" id="IPR013320">
    <property type="entry name" value="ConA-like_dom_sf"/>
</dbReference>
<evidence type="ECO:0008006" key="5">
    <source>
        <dbReference type="Google" id="ProtNLM"/>
    </source>
</evidence>
<proteinExistence type="predicted"/>
<dbReference type="Proteomes" id="UP000663881">
    <property type="component" value="Unassembled WGS sequence"/>
</dbReference>
<organism evidence="1 4">
    <name type="scientific">Adineta steineri</name>
    <dbReference type="NCBI Taxonomy" id="433720"/>
    <lineage>
        <taxon>Eukaryota</taxon>
        <taxon>Metazoa</taxon>
        <taxon>Spiralia</taxon>
        <taxon>Gnathifera</taxon>
        <taxon>Rotifera</taxon>
        <taxon>Eurotatoria</taxon>
        <taxon>Bdelloidea</taxon>
        <taxon>Adinetida</taxon>
        <taxon>Adinetidae</taxon>
        <taxon>Adineta</taxon>
    </lineage>
</organism>
<dbReference type="InterPro" id="IPR043136">
    <property type="entry name" value="B30.2/SPRY_sf"/>
</dbReference>
<sequence>MTTLTTTEIGCSILCTNEKNTSVFTCNGCSQEFCTKQQLSKLIIEHDQLQESNESCHYSSTGIIDKWEHESVAKIHQIADDIRKELKSKSEKHKNQFSKQWEELSEEFKKIHNSNVCLEIDFRQLSNKFNKLKSYLEAPPTIRFQDNILISKPNICTMPDDIFEMFAGDLEIKDNGQVIKHGSTIVHAVVRGSGEYSSGEHRFQFKIESYNMNKWIFFGIISHKVTMRSNTWAIPSCYGWGGQDSTILNLAMHAGLNGYSCDFELNDIIELILDCDHQLIRLTNLRTKRTHMMNINLLKCPFPWHFLLNIFYPNDQVRILYTDSQEI</sequence>
<comment type="caution">
    <text evidence="1">The sequence shown here is derived from an EMBL/GenBank/DDBJ whole genome shotgun (WGS) entry which is preliminary data.</text>
</comment>
<protein>
    <recommendedName>
        <fullName evidence="5">B30.2/SPRY domain-containing protein</fullName>
    </recommendedName>
</protein>
<reference evidence="1" key="1">
    <citation type="submission" date="2021-02" db="EMBL/GenBank/DDBJ databases">
        <authorList>
            <person name="Nowell W R."/>
        </authorList>
    </citation>
    <scope>NUCLEOTIDE SEQUENCE</scope>
</reference>
<dbReference type="EMBL" id="CAJOAY010002050">
    <property type="protein sequence ID" value="CAF3915554.1"/>
    <property type="molecule type" value="Genomic_DNA"/>
</dbReference>
<dbReference type="EMBL" id="CAJNON010000059">
    <property type="protein sequence ID" value="CAF0891552.1"/>
    <property type="molecule type" value="Genomic_DNA"/>
</dbReference>
<dbReference type="SUPFAM" id="SSF49899">
    <property type="entry name" value="Concanavalin A-like lectins/glucanases"/>
    <property type="match status" value="1"/>
</dbReference>
<dbReference type="Gene3D" id="2.60.120.920">
    <property type="match status" value="1"/>
</dbReference>
<name>A0A813YXY2_9BILA</name>
<gene>
    <name evidence="2" type="ORF">OKA104_LOCUS24966</name>
    <name evidence="3" type="ORF">OXD698_LOCUS39621</name>
    <name evidence="1" type="ORF">VCS650_LOCUS8805</name>
</gene>
<dbReference type="Proteomes" id="UP000663844">
    <property type="component" value="Unassembled WGS sequence"/>
</dbReference>
<evidence type="ECO:0000313" key="3">
    <source>
        <dbReference type="EMBL" id="CAF4179126.1"/>
    </source>
</evidence>
<dbReference type="AlphaFoldDB" id="A0A813YXY2"/>
<evidence type="ECO:0000313" key="2">
    <source>
        <dbReference type="EMBL" id="CAF3915554.1"/>
    </source>
</evidence>
<evidence type="ECO:0000313" key="1">
    <source>
        <dbReference type="EMBL" id="CAF0891552.1"/>
    </source>
</evidence>
<dbReference type="EMBL" id="CAJOAZ010008183">
    <property type="protein sequence ID" value="CAF4179126.1"/>
    <property type="molecule type" value="Genomic_DNA"/>
</dbReference>
<dbReference type="OrthoDB" id="9992821at2759"/>